<gene>
    <name evidence="5" type="ORF">AS031_10840</name>
</gene>
<keyword evidence="6" id="KW-1185">Reference proteome</keyword>
<dbReference type="Pfam" id="PF01494">
    <property type="entry name" value="FAD_binding_3"/>
    <property type="match status" value="1"/>
</dbReference>
<protein>
    <submittedName>
        <fullName evidence="5">2-polyprenyl-6-methoxyphenol hydroxylase</fullName>
    </submittedName>
</protein>
<dbReference type="InterPro" id="IPR050641">
    <property type="entry name" value="RIFMO-like"/>
</dbReference>
<name>A0A0V8IM67_9MICC</name>
<dbReference type="InterPro" id="IPR036188">
    <property type="entry name" value="FAD/NAD-bd_sf"/>
</dbReference>
<dbReference type="STRING" id="993070.AS031_10840"/>
<evidence type="ECO:0000256" key="3">
    <source>
        <dbReference type="ARBA" id="ARBA00022827"/>
    </source>
</evidence>
<dbReference type="GO" id="GO:0071949">
    <property type="term" value="F:FAD binding"/>
    <property type="evidence" value="ECO:0007669"/>
    <property type="project" value="InterPro"/>
</dbReference>
<proteinExistence type="predicted"/>
<dbReference type="SUPFAM" id="SSF51905">
    <property type="entry name" value="FAD/NAD(P)-binding domain"/>
    <property type="match status" value="1"/>
</dbReference>
<comment type="caution">
    <text evidence="5">The sequence shown here is derived from an EMBL/GenBank/DDBJ whole genome shotgun (WGS) entry which is preliminary data.</text>
</comment>
<dbReference type="OrthoDB" id="4246007at2"/>
<reference evidence="5 6" key="1">
    <citation type="journal article" date="2014" name="Arch. Microbiol.">
        <title>Arthrobacter enclensis sp. nov., isolated from sediment sample.</title>
        <authorList>
            <person name="Dastager S.G."/>
            <person name="Liu Q."/>
            <person name="Tang S.K."/>
            <person name="Krishnamurthi S."/>
            <person name="Lee J.C."/>
            <person name="Li W.J."/>
        </authorList>
    </citation>
    <scope>NUCLEOTIDE SEQUENCE [LARGE SCALE GENOMIC DNA]</scope>
    <source>
        <strain evidence="5 6">NIO-1008</strain>
    </source>
</reference>
<feature type="domain" description="FAD-binding" evidence="4">
    <location>
        <begin position="24"/>
        <end position="388"/>
    </location>
</feature>
<accession>A0A0V8IM67</accession>
<keyword evidence="3" id="KW-0274">FAD</keyword>
<keyword evidence="2" id="KW-0285">Flavoprotein</keyword>
<dbReference type="Gene3D" id="3.30.9.10">
    <property type="entry name" value="D-Amino Acid Oxidase, subunit A, domain 2"/>
    <property type="match status" value="1"/>
</dbReference>
<comment type="cofactor">
    <cofactor evidence="1">
        <name>FAD</name>
        <dbReference type="ChEBI" id="CHEBI:57692"/>
    </cofactor>
</comment>
<dbReference type="Gene3D" id="3.40.30.120">
    <property type="match status" value="1"/>
</dbReference>
<evidence type="ECO:0000313" key="5">
    <source>
        <dbReference type="EMBL" id="KSU75878.1"/>
    </source>
</evidence>
<dbReference type="AlphaFoldDB" id="A0A0V8IM67"/>
<dbReference type="PANTHER" id="PTHR43004">
    <property type="entry name" value="TRK SYSTEM POTASSIUM UPTAKE PROTEIN"/>
    <property type="match status" value="1"/>
</dbReference>
<dbReference type="GO" id="GO:0016709">
    <property type="term" value="F:oxidoreductase activity, acting on paired donors, with incorporation or reduction of molecular oxygen, NAD(P)H as one donor, and incorporation of one atom of oxygen"/>
    <property type="evidence" value="ECO:0007669"/>
    <property type="project" value="UniProtKB-ARBA"/>
</dbReference>
<dbReference type="NCBIfam" id="NF004780">
    <property type="entry name" value="PRK06126.1"/>
    <property type="match status" value="1"/>
</dbReference>
<dbReference type="Gene3D" id="3.50.50.60">
    <property type="entry name" value="FAD/NAD(P)-binding domain"/>
    <property type="match status" value="1"/>
</dbReference>
<evidence type="ECO:0000313" key="6">
    <source>
        <dbReference type="Proteomes" id="UP000053199"/>
    </source>
</evidence>
<evidence type="ECO:0000259" key="4">
    <source>
        <dbReference type="Pfam" id="PF01494"/>
    </source>
</evidence>
<dbReference type="EMBL" id="LNQM01000004">
    <property type="protein sequence ID" value="KSU75878.1"/>
    <property type="molecule type" value="Genomic_DNA"/>
</dbReference>
<dbReference type="Proteomes" id="UP000053199">
    <property type="component" value="Unassembled WGS sequence"/>
</dbReference>
<evidence type="ECO:0000256" key="2">
    <source>
        <dbReference type="ARBA" id="ARBA00022630"/>
    </source>
</evidence>
<dbReference type="Pfam" id="PF21274">
    <property type="entry name" value="Rng_hyd_C"/>
    <property type="match status" value="1"/>
</dbReference>
<dbReference type="PRINTS" id="PR00420">
    <property type="entry name" value="RNGMNOXGNASE"/>
</dbReference>
<evidence type="ECO:0000256" key="1">
    <source>
        <dbReference type="ARBA" id="ARBA00001974"/>
    </source>
</evidence>
<dbReference type="InterPro" id="IPR002938">
    <property type="entry name" value="FAD-bd"/>
</dbReference>
<dbReference type="PANTHER" id="PTHR43004:SF19">
    <property type="entry name" value="BINDING MONOOXYGENASE, PUTATIVE (JCVI)-RELATED"/>
    <property type="match status" value="1"/>
</dbReference>
<dbReference type="RefSeq" id="WP_058268172.1">
    <property type="nucleotide sequence ID" value="NZ_FMAZ01000004.1"/>
</dbReference>
<organism evidence="5 6">
    <name type="scientific">Pseudarthrobacter enclensis</name>
    <dbReference type="NCBI Taxonomy" id="993070"/>
    <lineage>
        <taxon>Bacteria</taxon>
        <taxon>Bacillati</taxon>
        <taxon>Actinomycetota</taxon>
        <taxon>Actinomycetes</taxon>
        <taxon>Micrococcales</taxon>
        <taxon>Micrococcaceae</taxon>
        <taxon>Pseudarthrobacter</taxon>
    </lineage>
</organism>
<sequence>MSARPRGLPRTFPVTEAADIPEVAQVLIAGGGPSGLFLALDLASCGIASTVIEPRAVVDHTRPRAKTTNARTMTHLRRLGLAGALREASPLPVDYAQDVIFCTGLTGPAAHELRRFRNAFQLVPGRYGPQPECGQQVPQPVLEEVLRAAAAENPLVTFVTGWTVTQLAAAEVGGGSGAGAAAPAADVVIADASGAPRTIAADYVVGADGGSSAVRRSLGLRLEGGSAALSNISILFRSESLASAIRLDPAVQYWVVGSETSGMVGPMDLDGTWWAIVQGVDPSVTVTTGDARAMVRQLVGSDVDVDVLATDPWTARMLLAPEYSRGNVFLVGDAAHLNPPWGGHGFNTCIGDAANLAWKLAATLQGWAGPDLLASYGAERRPVAARTISDAAENGKALAYHFADPDLALSGPAGDAARREARAALAVKQSEFDSLGLVLGYAYGSSPVVLPDGPAGPAEHPIRYVPSAAPGALLPHAWLAESFSLYDALGAGFTLLVDAGSLDGVPADDAFAPVREAGARQGIPVTIAAVGPSDDGTHLSQVWGANAVLVRPDQHVAWRGNAAAAAAAALPVAAGWTPETRLASSIDETRSTRVSAVLP</sequence>